<dbReference type="PANTHER" id="PTHR11319:SF35">
    <property type="entry name" value="OUTER MEMBRANE PROTEIN PMPC-RELATED"/>
    <property type="match status" value="1"/>
</dbReference>
<evidence type="ECO:0000313" key="4">
    <source>
        <dbReference type="Proteomes" id="UP000785679"/>
    </source>
</evidence>
<feature type="compositionally biased region" description="Polar residues" evidence="1">
    <location>
        <begin position="459"/>
        <end position="473"/>
    </location>
</feature>
<evidence type="ECO:0008006" key="5">
    <source>
        <dbReference type="Google" id="ProtNLM"/>
    </source>
</evidence>
<feature type="transmembrane region" description="Helical" evidence="2">
    <location>
        <begin position="230"/>
        <end position="253"/>
    </location>
</feature>
<feature type="transmembrane region" description="Helical" evidence="2">
    <location>
        <begin position="310"/>
        <end position="328"/>
    </location>
</feature>
<sequence length="588" mass="67731">MVTDDDFHIPMNHQIKNLIPQQKLNSSLMKSMETTFSSIDQSLRSLIYVNLGLALINQTPMKLMWQNAMQLITFIPNLAVNYPTNVIVCVNTIEEISNMNLVPTEWSNSILDKTGIGSLEDRLTNDSTTQFWRDIVMLFSSFLMGLLFLIGLAAIYVVSKKVILAHKAYINLQQQLIFGMFLTLYLRSYLGYMSGLFLEISNSNDEEVDNNSGRRVLQVISLDSQNRIKYTASLVLICTLGVSPLFMLFFLIYNRRKLFHDDFSKRYGSLYTDLRQSSSTVIWYNFLFIVRRLILVVQCQTLKDYPLQQLQIQILLSFITLVTVAHYRPYEDPFDNHLEFWNEAVVFLVLALSHFFVYGQVETDANSESDFGFQIVYLILASISLNFLYVIYFNLIELYKSAKYNYLRLIAFLKRFNNPSTLPIKPADNIINTEPTQINQQVNATELSLIQEEDKESCSDSFNNPFERQSSKQSDSRHQSDGFQHNNSFGMQEQLHITDSELISHHYVPKLDLTSIETDAHIVKRVAQIGVDRRRGPIIKKGNLNQGFWNAMVSREAKTVRAQPFCEGESATVSGQIEMMDVRKSIKY</sequence>
<keyword evidence="4" id="KW-1185">Reference proteome</keyword>
<gene>
    <name evidence="3" type="ORF">FGO68_gene10502</name>
</gene>
<evidence type="ECO:0000256" key="1">
    <source>
        <dbReference type="SAM" id="MobiDB-lite"/>
    </source>
</evidence>
<comment type="caution">
    <text evidence="3">The sequence shown here is derived from an EMBL/GenBank/DDBJ whole genome shotgun (WGS) entry which is preliminary data.</text>
</comment>
<feature type="transmembrane region" description="Helical" evidence="2">
    <location>
        <begin position="170"/>
        <end position="190"/>
    </location>
</feature>
<protein>
    <recommendedName>
        <fullName evidence="5">TRP C-terminal domain-containing protein</fullName>
    </recommendedName>
</protein>
<keyword evidence="2" id="KW-0472">Membrane</keyword>
<feature type="transmembrane region" description="Helical" evidence="2">
    <location>
        <begin position="340"/>
        <end position="359"/>
    </location>
</feature>
<feature type="transmembrane region" description="Helical" evidence="2">
    <location>
        <begin position="371"/>
        <end position="395"/>
    </location>
</feature>
<dbReference type="PANTHER" id="PTHR11319">
    <property type="entry name" value="G PROTEIN-COUPLED RECEPTOR-RELATED"/>
    <property type="match status" value="1"/>
</dbReference>
<feature type="region of interest" description="Disordered" evidence="1">
    <location>
        <begin position="457"/>
        <end position="487"/>
    </location>
</feature>
<feature type="transmembrane region" description="Helical" evidence="2">
    <location>
        <begin position="281"/>
        <end position="298"/>
    </location>
</feature>
<name>A0A8J8NFJ9_HALGN</name>
<dbReference type="AlphaFoldDB" id="A0A8J8NFJ9"/>
<feature type="transmembrane region" description="Helical" evidence="2">
    <location>
        <begin position="135"/>
        <end position="158"/>
    </location>
</feature>
<proteinExistence type="predicted"/>
<evidence type="ECO:0000313" key="3">
    <source>
        <dbReference type="EMBL" id="TNV73590.1"/>
    </source>
</evidence>
<dbReference type="EMBL" id="RRYP01018555">
    <property type="protein sequence ID" value="TNV73590.1"/>
    <property type="molecule type" value="Genomic_DNA"/>
</dbReference>
<keyword evidence="2" id="KW-1133">Transmembrane helix</keyword>
<evidence type="ECO:0000256" key="2">
    <source>
        <dbReference type="SAM" id="Phobius"/>
    </source>
</evidence>
<keyword evidence="2" id="KW-0812">Transmembrane</keyword>
<accession>A0A8J8NFJ9</accession>
<dbReference type="Proteomes" id="UP000785679">
    <property type="component" value="Unassembled WGS sequence"/>
</dbReference>
<organism evidence="3 4">
    <name type="scientific">Halteria grandinella</name>
    <dbReference type="NCBI Taxonomy" id="5974"/>
    <lineage>
        <taxon>Eukaryota</taxon>
        <taxon>Sar</taxon>
        <taxon>Alveolata</taxon>
        <taxon>Ciliophora</taxon>
        <taxon>Intramacronucleata</taxon>
        <taxon>Spirotrichea</taxon>
        <taxon>Stichotrichia</taxon>
        <taxon>Sporadotrichida</taxon>
        <taxon>Halteriidae</taxon>
        <taxon>Halteria</taxon>
    </lineage>
</organism>
<reference evidence="3" key="1">
    <citation type="submission" date="2019-06" db="EMBL/GenBank/DDBJ databases">
        <authorList>
            <person name="Zheng W."/>
        </authorList>
    </citation>
    <scope>NUCLEOTIDE SEQUENCE</scope>
    <source>
        <strain evidence="3">QDHG01</strain>
    </source>
</reference>